<evidence type="ECO:0000256" key="16">
    <source>
        <dbReference type="ARBA" id="ARBA00093598"/>
    </source>
</evidence>
<gene>
    <name evidence="18" type="ORF">V1264_011137</name>
</gene>
<comment type="caution">
    <text evidence="18">The sequence shown here is derived from an EMBL/GenBank/DDBJ whole genome shotgun (WGS) entry which is preliminary data.</text>
</comment>
<evidence type="ECO:0000256" key="8">
    <source>
        <dbReference type="ARBA" id="ARBA00093226"/>
    </source>
</evidence>
<comment type="catalytic activity">
    <reaction evidence="7">
        <text>L-proline + NADP(+) = 1-pyrroline-2-carboxylate + NADPH + H(+)</text>
        <dbReference type="Rhea" id="RHEA:20317"/>
        <dbReference type="ChEBI" id="CHEBI:15378"/>
        <dbReference type="ChEBI" id="CHEBI:39785"/>
        <dbReference type="ChEBI" id="CHEBI:57783"/>
        <dbReference type="ChEBI" id="CHEBI:58349"/>
        <dbReference type="ChEBI" id="CHEBI:60039"/>
        <dbReference type="EC" id="1.5.1.1"/>
    </reaction>
    <physiologicalReaction direction="right-to-left" evidence="7">
        <dbReference type="Rhea" id="RHEA:20319"/>
    </physiologicalReaction>
</comment>
<evidence type="ECO:0000256" key="12">
    <source>
        <dbReference type="ARBA" id="ARBA00093263"/>
    </source>
</evidence>
<dbReference type="GO" id="GO:0005737">
    <property type="term" value="C:cytoplasm"/>
    <property type="evidence" value="ECO:0007669"/>
    <property type="project" value="TreeGrafter"/>
</dbReference>
<evidence type="ECO:0000256" key="5">
    <source>
        <dbReference type="ARBA" id="ARBA00093190"/>
    </source>
</evidence>
<comment type="catalytic activity">
    <reaction evidence="5">
        <text>L-pipecolate + NAD(+) = Delta(1)-piperideine-2-carboxylate + NADH + H(+)</text>
        <dbReference type="Rhea" id="RHEA:30807"/>
        <dbReference type="ChEBI" id="CHEBI:15378"/>
        <dbReference type="ChEBI" id="CHEBI:57540"/>
        <dbReference type="ChEBI" id="CHEBI:57945"/>
        <dbReference type="ChEBI" id="CHEBI:61185"/>
        <dbReference type="ChEBI" id="CHEBI:77631"/>
        <dbReference type="EC" id="1.5.1.1"/>
    </reaction>
    <physiologicalReaction direction="right-to-left" evidence="5">
        <dbReference type="Rhea" id="RHEA:30809"/>
    </physiologicalReaction>
</comment>
<dbReference type="PIRSF" id="PIRSF001439">
    <property type="entry name" value="CryM"/>
    <property type="match status" value="1"/>
</dbReference>
<evidence type="ECO:0000256" key="15">
    <source>
        <dbReference type="ARBA" id="ARBA00093567"/>
    </source>
</evidence>
<dbReference type="Pfam" id="PF02423">
    <property type="entry name" value="OCD_Mu_crystall"/>
    <property type="match status" value="1"/>
</dbReference>
<comment type="catalytic activity">
    <reaction evidence="10">
        <text>(R)-lanthionine ketimine + NADPH + 2 H(+) = (3R,5R)-1,4-thiomorpholine-3,5-dicarboxylate + NADP(+)</text>
        <dbReference type="Rhea" id="RHEA:68040"/>
        <dbReference type="ChEBI" id="CHEBI:15378"/>
        <dbReference type="ChEBI" id="CHEBI:57783"/>
        <dbReference type="ChEBI" id="CHEBI:58349"/>
        <dbReference type="ChEBI" id="CHEBI:176891"/>
        <dbReference type="ChEBI" id="CHEBI:176892"/>
    </reaction>
    <physiologicalReaction direction="left-to-right" evidence="10">
        <dbReference type="Rhea" id="RHEA:68041"/>
    </physiologicalReaction>
</comment>
<comment type="catalytic activity">
    <reaction evidence="14">
        <text>L-pipecolate + NADP(+) = Delta(1)-piperideine-2-carboxylate + NADPH + H(+)</text>
        <dbReference type="Rhea" id="RHEA:12524"/>
        <dbReference type="ChEBI" id="CHEBI:15378"/>
        <dbReference type="ChEBI" id="CHEBI:57783"/>
        <dbReference type="ChEBI" id="CHEBI:58349"/>
        <dbReference type="ChEBI" id="CHEBI:61185"/>
        <dbReference type="ChEBI" id="CHEBI:77631"/>
        <dbReference type="EC" id="1.5.1.1"/>
    </reaction>
    <physiologicalReaction direction="right-to-left" evidence="14">
        <dbReference type="Rhea" id="RHEA:12526"/>
    </physiologicalReaction>
</comment>
<dbReference type="EC" id="1.5.1.1" evidence="16"/>
<evidence type="ECO:0000256" key="3">
    <source>
        <dbReference type="ARBA" id="ARBA00015173"/>
    </source>
</evidence>
<dbReference type="EMBL" id="JBAMIC010000002">
    <property type="protein sequence ID" value="KAK7111523.1"/>
    <property type="molecule type" value="Genomic_DNA"/>
</dbReference>
<evidence type="ECO:0000256" key="11">
    <source>
        <dbReference type="ARBA" id="ARBA00093250"/>
    </source>
</evidence>
<protein>
    <recommendedName>
        <fullName evidence="3">Ketimine reductase mu-crystallin</fullName>
        <ecNumber evidence="16">1.5.1.1</ecNumber>
        <ecNumber evidence="2">1.5.1.25</ecNumber>
    </recommendedName>
    <alternativeName>
        <fullName evidence="17">1-piperideine-2-carboxylate/1-pyrroline-2-carboxylate reductase</fullName>
    </alternativeName>
    <alternativeName>
        <fullName evidence="4">NADP-regulated thyroid-hormone-binding protein</fullName>
    </alternativeName>
</protein>
<comment type="catalytic activity">
    <reaction evidence="12">
        <text>(3R)-1,4-thiomorpholine-3-carboxylate + NADP(+) = 3,4-dehydrothiomorpholine-3-carboxylate + NADPH + 2 H(+)</text>
        <dbReference type="Rhea" id="RHEA:12500"/>
        <dbReference type="ChEBI" id="CHEBI:15378"/>
        <dbReference type="ChEBI" id="CHEBI:57783"/>
        <dbReference type="ChEBI" id="CHEBI:58349"/>
        <dbReference type="ChEBI" id="CHEBI:58517"/>
        <dbReference type="ChEBI" id="CHEBI:176873"/>
        <dbReference type="EC" id="1.5.1.25"/>
    </reaction>
    <physiologicalReaction direction="right-to-left" evidence="12">
        <dbReference type="Rhea" id="RHEA:12502"/>
    </physiologicalReaction>
</comment>
<dbReference type="PANTHER" id="PTHR13812:SF19">
    <property type="entry name" value="KETIMINE REDUCTASE MU-CRYSTALLIN"/>
    <property type="match status" value="1"/>
</dbReference>
<reference evidence="18 19" key="1">
    <citation type="submission" date="2024-02" db="EMBL/GenBank/DDBJ databases">
        <title>Chromosome-scale genome assembly of the rough periwinkle Littorina saxatilis.</title>
        <authorList>
            <person name="De Jode A."/>
            <person name="Faria R."/>
            <person name="Formenti G."/>
            <person name="Sims Y."/>
            <person name="Smith T.P."/>
            <person name="Tracey A."/>
            <person name="Wood J.M.D."/>
            <person name="Zagrodzka Z.B."/>
            <person name="Johannesson K."/>
            <person name="Butlin R.K."/>
            <person name="Leder E.H."/>
        </authorList>
    </citation>
    <scope>NUCLEOTIDE SEQUENCE [LARGE SCALE GENOMIC DNA]</scope>
    <source>
        <strain evidence="18">Snail1</strain>
        <tissue evidence="18">Muscle</tissue>
    </source>
</reference>
<dbReference type="Gene3D" id="3.30.1780.10">
    <property type="entry name" value="ornithine cyclodeaminase, domain 1"/>
    <property type="match status" value="1"/>
</dbReference>
<keyword evidence="19" id="KW-1185">Reference proteome</keyword>
<evidence type="ECO:0000256" key="10">
    <source>
        <dbReference type="ARBA" id="ARBA00093248"/>
    </source>
</evidence>
<accession>A0AAN9BU77</accession>
<comment type="similarity">
    <text evidence="1">Belongs to the ornithine cyclodeaminase/mu-crystallin family.</text>
</comment>
<dbReference type="InterPro" id="IPR036291">
    <property type="entry name" value="NAD(P)-bd_dom_sf"/>
</dbReference>
<comment type="catalytic activity">
    <reaction evidence="13">
        <text>L-proline + NAD(+) = 1-pyrroline-2-carboxylate + NADH + H(+)</text>
        <dbReference type="Rhea" id="RHEA:20321"/>
        <dbReference type="ChEBI" id="CHEBI:15378"/>
        <dbReference type="ChEBI" id="CHEBI:39785"/>
        <dbReference type="ChEBI" id="CHEBI:57540"/>
        <dbReference type="ChEBI" id="CHEBI:57945"/>
        <dbReference type="ChEBI" id="CHEBI:60039"/>
        <dbReference type="EC" id="1.5.1.1"/>
    </reaction>
    <physiologicalReaction direction="right-to-left" evidence="13">
        <dbReference type="Rhea" id="RHEA:20323"/>
    </physiologicalReaction>
</comment>
<dbReference type="AlphaFoldDB" id="A0AAN9BU77"/>
<dbReference type="FunFam" id="3.40.50.720:FF:000241">
    <property type="entry name" value="ketimine reductase mu-crystallin"/>
    <property type="match status" value="1"/>
</dbReference>
<dbReference type="GO" id="GO:0047127">
    <property type="term" value="F:thiomorpholine-carboxylate dehydrogenase activity"/>
    <property type="evidence" value="ECO:0007669"/>
    <property type="project" value="UniProtKB-EC"/>
</dbReference>
<evidence type="ECO:0000256" key="1">
    <source>
        <dbReference type="ARBA" id="ARBA00008903"/>
    </source>
</evidence>
<dbReference type="InterPro" id="IPR003462">
    <property type="entry name" value="ODC_Mu_crystall"/>
</dbReference>
<evidence type="ECO:0000256" key="9">
    <source>
        <dbReference type="ARBA" id="ARBA00093227"/>
    </source>
</evidence>
<organism evidence="18 19">
    <name type="scientific">Littorina saxatilis</name>
    <dbReference type="NCBI Taxonomy" id="31220"/>
    <lineage>
        <taxon>Eukaryota</taxon>
        <taxon>Metazoa</taxon>
        <taxon>Spiralia</taxon>
        <taxon>Lophotrochozoa</taxon>
        <taxon>Mollusca</taxon>
        <taxon>Gastropoda</taxon>
        <taxon>Caenogastropoda</taxon>
        <taxon>Littorinimorpha</taxon>
        <taxon>Littorinoidea</taxon>
        <taxon>Littorinidae</taxon>
        <taxon>Littorina</taxon>
    </lineage>
</organism>
<comment type="catalytic activity">
    <reaction evidence="9">
        <text>(S)-cystathionine ketimine + NADPH + 2 H(+) = (3R,5S)-2,3,5,6,7-pentahydro-1,4-thiazepine-3,5-dicarboxylate + NADP(+)</text>
        <dbReference type="Rhea" id="RHEA:68036"/>
        <dbReference type="ChEBI" id="CHEBI:15378"/>
        <dbReference type="ChEBI" id="CHEBI:57783"/>
        <dbReference type="ChEBI" id="CHEBI:58349"/>
        <dbReference type="ChEBI" id="CHEBI:176808"/>
        <dbReference type="ChEBI" id="CHEBI:176810"/>
    </reaction>
    <physiologicalReaction direction="left-to-right" evidence="9">
        <dbReference type="Rhea" id="RHEA:68037"/>
    </physiologicalReaction>
</comment>
<evidence type="ECO:0000256" key="2">
    <source>
        <dbReference type="ARBA" id="ARBA00012883"/>
    </source>
</evidence>
<dbReference type="Proteomes" id="UP001374579">
    <property type="component" value="Unassembled WGS sequence"/>
</dbReference>
<name>A0AAN9BU77_9CAEN</name>
<evidence type="ECO:0000256" key="17">
    <source>
        <dbReference type="ARBA" id="ARBA00093650"/>
    </source>
</evidence>
<comment type="catalytic activity">
    <reaction evidence="8">
        <text>(3R)-1,4-thiomorpholine-3-carboxylate + NAD(+) = 3,4-dehydrothiomorpholine-3-carboxylate + NADH + 2 H(+)</text>
        <dbReference type="Rhea" id="RHEA:12504"/>
        <dbReference type="ChEBI" id="CHEBI:15378"/>
        <dbReference type="ChEBI" id="CHEBI:57540"/>
        <dbReference type="ChEBI" id="CHEBI:57945"/>
        <dbReference type="ChEBI" id="CHEBI:58517"/>
        <dbReference type="ChEBI" id="CHEBI:176873"/>
        <dbReference type="EC" id="1.5.1.25"/>
    </reaction>
    <physiologicalReaction direction="right-to-left" evidence="8">
        <dbReference type="Rhea" id="RHEA:12506"/>
    </physiologicalReaction>
</comment>
<evidence type="ECO:0000256" key="7">
    <source>
        <dbReference type="ARBA" id="ARBA00093203"/>
    </source>
</evidence>
<comment type="catalytic activity">
    <reaction evidence="6">
        <text>Delta(2)-thiazoline-2-carboxylate + NADPH + 2 H(+) = L-thiazolidine-2-carboxylate + NADP(+)</text>
        <dbReference type="Rhea" id="RHEA:68072"/>
        <dbReference type="ChEBI" id="CHEBI:15378"/>
        <dbReference type="ChEBI" id="CHEBI:57783"/>
        <dbReference type="ChEBI" id="CHEBI:58349"/>
        <dbReference type="ChEBI" id="CHEBI:176895"/>
        <dbReference type="ChEBI" id="CHEBI:176896"/>
    </reaction>
    <physiologicalReaction direction="left-to-right" evidence="6">
        <dbReference type="Rhea" id="RHEA:68073"/>
    </physiologicalReaction>
</comment>
<dbReference type="GO" id="GO:0050241">
    <property type="term" value="F:pyrroline-2-carboxylate reductase activity"/>
    <property type="evidence" value="ECO:0007669"/>
    <property type="project" value="UniProtKB-EC"/>
</dbReference>
<dbReference type="EC" id="1.5.1.25" evidence="2"/>
<evidence type="ECO:0000313" key="19">
    <source>
        <dbReference type="Proteomes" id="UP001374579"/>
    </source>
</evidence>
<evidence type="ECO:0000256" key="4">
    <source>
        <dbReference type="ARBA" id="ARBA00033420"/>
    </source>
</evidence>
<evidence type="ECO:0000256" key="13">
    <source>
        <dbReference type="ARBA" id="ARBA00093264"/>
    </source>
</evidence>
<comment type="subunit">
    <text evidence="15">Homodimer. Binds the thyroid hormone triiodothyronine (T3); T3 binding inhibits enzymatic activity.</text>
</comment>
<dbReference type="Gene3D" id="3.40.50.720">
    <property type="entry name" value="NAD(P)-binding Rossmann-like Domain"/>
    <property type="match status" value="1"/>
</dbReference>
<evidence type="ECO:0000256" key="14">
    <source>
        <dbReference type="ARBA" id="ARBA00093273"/>
    </source>
</evidence>
<dbReference type="SUPFAM" id="SSF51735">
    <property type="entry name" value="NAD(P)-binding Rossmann-fold domains"/>
    <property type="match status" value="1"/>
</dbReference>
<dbReference type="GO" id="GO:0042562">
    <property type="term" value="F:hormone binding"/>
    <property type="evidence" value="ECO:0007669"/>
    <property type="project" value="TreeGrafter"/>
</dbReference>
<evidence type="ECO:0000313" key="18">
    <source>
        <dbReference type="EMBL" id="KAK7111523.1"/>
    </source>
</evidence>
<dbReference type="PANTHER" id="PTHR13812">
    <property type="entry name" value="KETIMINE REDUCTASE MU-CRYSTALLIN"/>
    <property type="match status" value="1"/>
</dbReference>
<sequence length="315" mass="33402">MVENIRLISAQVVEEVLKYDELIPVIESALGKFSNRPQSGVIQPLRTCLRIPAVDGFLGVMPAYSESDGVLSTKLLTFFPHNSGGLSTHSALTVLFHCQTGVPTAILDADVITAYRTAAASAVATKHLVSGSPKKLAILGAGVQARSHFYALSHLYNFYEVTIWNHRPEKAKALAAELGNHVTSVDDAEKAVRDADVIVTATNSSTPVLKAAWVKSGAHVNAVGSCRPDWHEIDPLLMQTAAVYADSKEAALKESGDVIKAGATIVAEIGELVLGKVQPRNSETTVFKSLGIAIEDAVAASLVLSKLDAHTASTQ</sequence>
<dbReference type="InterPro" id="IPR023401">
    <property type="entry name" value="ODC_N"/>
</dbReference>
<evidence type="ECO:0000256" key="6">
    <source>
        <dbReference type="ARBA" id="ARBA00093197"/>
    </source>
</evidence>
<comment type="catalytic activity">
    <reaction evidence="11">
        <text>(S)-cystathionine ketimine + NADH + 2 H(+) = (3R,5S)-2,3,5,6,7-pentahydro-1,4-thiazepine-3,5-dicarboxylate + NAD(+)</text>
        <dbReference type="Rhea" id="RHEA:68032"/>
        <dbReference type="ChEBI" id="CHEBI:15378"/>
        <dbReference type="ChEBI" id="CHEBI:57540"/>
        <dbReference type="ChEBI" id="CHEBI:57945"/>
        <dbReference type="ChEBI" id="CHEBI:176808"/>
        <dbReference type="ChEBI" id="CHEBI:176810"/>
    </reaction>
    <physiologicalReaction direction="left-to-right" evidence="11">
        <dbReference type="Rhea" id="RHEA:68033"/>
    </physiologicalReaction>
</comment>
<proteinExistence type="inferred from homology"/>